<dbReference type="Proteomes" id="UP000198660">
    <property type="component" value="Unassembled WGS sequence"/>
</dbReference>
<reference evidence="4" key="1">
    <citation type="submission" date="2016-10" db="EMBL/GenBank/DDBJ databases">
        <authorList>
            <person name="Varghese N."/>
            <person name="Submissions S."/>
        </authorList>
    </citation>
    <scope>NUCLEOTIDE SEQUENCE [LARGE SCALE GENOMIC DNA]</scope>
    <source>
        <strain evidence="4">DSM 45789</strain>
    </source>
</reference>
<dbReference type="InterPro" id="IPR002931">
    <property type="entry name" value="Transglutaminase-like"/>
</dbReference>
<name>A0A1I6SGE4_9BACL</name>
<feature type="chain" id="PRO_5039575758" evidence="1">
    <location>
        <begin position="24"/>
        <end position="562"/>
    </location>
</feature>
<dbReference type="PANTHER" id="PTHR46333:SF2">
    <property type="entry name" value="CYTOKINESIS PROTEIN 3"/>
    <property type="match status" value="1"/>
</dbReference>
<protein>
    <submittedName>
        <fullName evidence="3">Transglutaminase-like superfamily protein</fullName>
    </submittedName>
</protein>
<evidence type="ECO:0000259" key="2">
    <source>
        <dbReference type="SMART" id="SM00460"/>
    </source>
</evidence>
<dbReference type="InterPro" id="IPR052557">
    <property type="entry name" value="CAP/Cytokinesis_protein"/>
</dbReference>
<dbReference type="EMBL" id="FPAA01000007">
    <property type="protein sequence ID" value="SFS76061.1"/>
    <property type="molecule type" value="Genomic_DNA"/>
</dbReference>
<dbReference type="PANTHER" id="PTHR46333">
    <property type="entry name" value="CYTOKINESIS PROTEIN 3"/>
    <property type="match status" value="1"/>
</dbReference>
<dbReference type="PROSITE" id="PS51257">
    <property type="entry name" value="PROKAR_LIPOPROTEIN"/>
    <property type="match status" value="1"/>
</dbReference>
<dbReference type="SUPFAM" id="SSF54001">
    <property type="entry name" value="Cysteine proteinases"/>
    <property type="match status" value="1"/>
</dbReference>
<evidence type="ECO:0000256" key="1">
    <source>
        <dbReference type="SAM" id="SignalP"/>
    </source>
</evidence>
<feature type="signal peptide" evidence="1">
    <location>
        <begin position="1"/>
        <end position="23"/>
    </location>
</feature>
<feature type="domain" description="Transglutaminase-like" evidence="2">
    <location>
        <begin position="468"/>
        <end position="524"/>
    </location>
</feature>
<dbReference type="RefSeq" id="WP_091837208.1">
    <property type="nucleotide sequence ID" value="NZ_FPAA01000007.1"/>
</dbReference>
<evidence type="ECO:0000313" key="4">
    <source>
        <dbReference type="Proteomes" id="UP000198660"/>
    </source>
</evidence>
<evidence type="ECO:0000313" key="3">
    <source>
        <dbReference type="EMBL" id="SFS76061.1"/>
    </source>
</evidence>
<accession>A0A1I6SGE4</accession>
<dbReference type="Gene3D" id="3.10.620.30">
    <property type="match status" value="1"/>
</dbReference>
<dbReference type="AlphaFoldDB" id="A0A1I6SGE4"/>
<dbReference type="OrthoDB" id="9787782at2"/>
<dbReference type="SMART" id="SM00460">
    <property type="entry name" value="TGc"/>
    <property type="match status" value="1"/>
</dbReference>
<dbReference type="Pfam" id="PF01841">
    <property type="entry name" value="Transglut_core"/>
    <property type="match status" value="1"/>
</dbReference>
<organism evidence="3 4">
    <name type="scientific">Marininema halotolerans</name>
    <dbReference type="NCBI Taxonomy" id="1155944"/>
    <lineage>
        <taxon>Bacteria</taxon>
        <taxon>Bacillati</taxon>
        <taxon>Bacillota</taxon>
        <taxon>Bacilli</taxon>
        <taxon>Bacillales</taxon>
        <taxon>Thermoactinomycetaceae</taxon>
        <taxon>Marininema</taxon>
    </lineage>
</organism>
<keyword evidence="1" id="KW-0732">Signal</keyword>
<sequence length="562" mass="64628">MNIRTGRWSVLLMTLLLVFSSGCNITTALDTDTKQHLSKYDALAQKKNDQLDLEPLKLEPYAREVGGKISAPQYRKFAANSSVLVKGSATKHADFRSNVAWIEVEKVGADGNRDERKFSYYARLKKGHFSQQVQLFAGTGSYQVTVRLPGKEREDRFYDLAQFEVINVNPLKKRDLAYTRIGTKIGLTVEEPRSGLVKKKKRFELKGKIRQPSGNRVMIRLEKDGQRWQHLIPVKDGTFTSEVPLFYGRGIHKITVLSQDKDRSEYYNEAVSMWVDNQLDVKQEPIQYFKHYDERGVKLEAPLVSGGSGKMKYQIKGHIDPEAPFAKETKHLIVQTKKGDQEATYFIPVKDGRFNDTFWLRFGKGDYEVTVNVPEITNVQRDYFRFFGVARFHVTNTEDQDLRNLLPSRGIQSDNGTIRSLAEELTRNKQGDRAKVFAIYQYVSKNIRYDVAKFKHDAFEYDDSALKTLHEKDGVCQDYSFLAIALLRSIDIESRFIEGMAEGNRHAWVEVKVKGSWITMDPTWGAGYINGSDQFVQRYTTKYFDPSPREFARTHSRTGVMY</sequence>
<keyword evidence="4" id="KW-1185">Reference proteome</keyword>
<proteinExistence type="predicted"/>
<dbReference type="InterPro" id="IPR038765">
    <property type="entry name" value="Papain-like_cys_pep_sf"/>
</dbReference>
<dbReference type="GO" id="GO:0005737">
    <property type="term" value="C:cytoplasm"/>
    <property type="evidence" value="ECO:0007669"/>
    <property type="project" value="TreeGrafter"/>
</dbReference>
<gene>
    <name evidence="3" type="ORF">SAMN05444972_10772</name>
</gene>